<dbReference type="PANTHER" id="PTHR35740:SF1">
    <property type="entry name" value="OS12G0111700 PROTEIN"/>
    <property type="match status" value="1"/>
</dbReference>
<keyword evidence="2" id="KW-0498">Mitosis</keyword>
<feature type="compositionally biased region" description="Polar residues" evidence="6">
    <location>
        <begin position="22"/>
        <end position="47"/>
    </location>
</feature>
<evidence type="ECO:0000256" key="1">
    <source>
        <dbReference type="ARBA" id="ARBA00022618"/>
    </source>
</evidence>
<accession>A0A6N2LPS3</accession>
<name>A0A6N2LPS3_SALVM</name>
<feature type="domain" description="Sororin C-terminal region" evidence="7">
    <location>
        <begin position="172"/>
        <end position="192"/>
    </location>
</feature>
<gene>
    <name evidence="8" type="ORF">SVIM_LOCUS198977</name>
</gene>
<dbReference type="AlphaFoldDB" id="A0A6N2LPS3"/>
<dbReference type="PANTHER" id="PTHR35740">
    <property type="entry name" value="OS12G0111700 PROTEIN"/>
    <property type="match status" value="1"/>
</dbReference>
<evidence type="ECO:0000256" key="6">
    <source>
        <dbReference type="SAM" id="MobiDB-lite"/>
    </source>
</evidence>
<evidence type="ECO:0000259" key="7">
    <source>
        <dbReference type="Pfam" id="PF25220"/>
    </source>
</evidence>
<keyword evidence="3" id="KW-0539">Nucleus</keyword>
<feature type="compositionally biased region" description="Polar residues" evidence="6">
    <location>
        <begin position="55"/>
        <end position="86"/>
    </location>
</feature>
<evidence type="ECO:0000256" key="3">
    <source>
        <dbReference type="ARBA" id="ARBA00023242"/>
    </source>
</evidence>
<evidence type="ECO:0000313" key="8">
    <source>
        <dbReference type="EMBL" id="VFU37518.1"/>
    </source>
</evidence>
<evidence type="ECO:0000256" key="5">
    <source>
        <dbReference type="ARBA" id="ARBA00093465"/>
    </source>
</evidence>
<comment type="similarity">
    <text evidence="5">Belongs to the sororin family.</text>
</comment>
<protein>
    <recommendedName>
        <fullName evidence="7">Sororin C-terminal region domain-containing protein</fullName>
    </recommendedName>
</protein>
<organism evidence="8">
    <name type="scientific">Salix viminalis</name>
    <name type="common">Common osier</name>
    <name type="synonym">Basket willow</name>
    <dbReference type="NCBI Taxonomy" id="40686"/>
    <lineage>
        <taxon>Eukaryota</taxon>
        <taxon>Viridiplantae</taxon>
        <taxon>Streptophyta</taxon>
        <taxon>Embryophyta</taxon>
        <taxon>Tracheophyta</taxon>
        <taxon>Spermatophyta</taxon>
        <taxon>Magnoliopsida</taxon>
        <taxon>eudicotyledons</taxon>
        <taxon>Gunneridae</taxon>
        <taxon>Pentapetalae</taxon>
        <taxon>rosids</taxon>
        <taxon>fabids</taxon>
        <taxon>Malpighiales</taxon>
        <taxon>Salicaceae</taxon>
        <taxon>Saliceae</taxon>
        <taxon>Salix</taxon>
    </lineage>
</organism>
<dbReference type="EMBL" id="CAADRP010001280">
    <property type="protein sequence ID" value="VFU37518.1"/>
    <property type="molecule type" value="Genomic_DNA"/>
</dbReference>
<dbReference type="Pfam" id="PF25220">
    <property type="entry name" value="Sororin_C"/>
    <property type="match status" value="1"/>
</dbReference>
<evidence type="ECO:0000256" key="4">
    <source>
        <dbReference type="ARBA" id="ARBA00023306"/>
    </source>
</evidence>
<proteinExistence type="inferred from homology"/>
<evidence type="ECO:0000256" key="2">
    <source>
        <dbReference type="ARBA" id="ARBA00022776"/>
    </source>
</evidence>
<keyword evidence="4" id="KW-0131">Cell cycle</keyword>
<dbReference type="GO" id="GO:0005634">
    <property type="term" value="C:nucleus"/>
    <property type="evidence" value="ECO:0007669"/>
    <property type="project" value="UniProtKB-SubCell"/>
</dbReference>
<keyword evidence="1" id="KW-0132">Cell division</keyword>
<dbReference type="GO" id="GO:0051301">
    <property type="term" value="P:cell division"/>
    <property type="evidence" value="ECO:0007669"/>
    <property type="project" value="UniProtKB-KW"/>
</dbReference>
<reference evidence="8" key="1">
    <citation type="submission" date="2019-03" db="EMBL/GenBank/DDBJ databases">
        <authorList>
            <person name="Mank J."/>
            <person name="Almeida P."/>
        </authorList>
    </citation>
    <scope>NUCLEOTIDE SEQUENCE</scope>
    <source>
        <strain evidence="8">78183</strain>
    </source>
</reference>
<sequence length="204" mass="22630">MEAEITRNNNSKRSRKPLADRTNLTRTSSTKSNVSSFEKTPILTSSLRKLHHTKSNTASTRNTAASKSTALPLPFSSNTPPQSSSLPGVASDGIFEPHSVYSRRQTAADKRKKSKGKAIAVPVSFAPAANTEFDWDKMNEGGVTRPSKSCILHHKKKQRRTLSDEDEKNYALPQDFIEQQRAYFAEIDAFELSEAEVDSSNELD</sequence>
<feature type="region of interest" description="Disordered" evidence="6">
    <location>
        <begin position="1"/>
        <end position="91"/>
    </location>
</feature>
<dbReference type="InterPro" id="IPR057337">
    <property type="entry name" value="Sororin_C"/>
</dbReference>